<protein>
    <submittedName>
        <fullName evidence="1">AMP-binding protein</fullName>
    </submittedName>
</protein>
<dbReference type="Proteomes" id="UP001456344">
    <property type="component" value="Chromosome"/>
</dbReference>
<gene>
    <name evidence="1" type="ORF">LCL61_26170</name>
</gene>
<evidence type="ECO:0000313" key="2">
    <source>
        <dbReference type="Proteomes" id="UP001456344"/>
    </source>
</evidence>
<dbReference type="EMBL" id="CP150484">
    <property type="protein sequence ID" value="WYW19036.1"/>
    <property type="molecule type" value="Genomic_DNA"/>
</dbReference>
<accession>A0ACD5BI53</accession>
<evidence type="ECO:0000313" key="1">
    <source>
        <dbReference type="EMBL" id="WYW19036.1"/>
    </source>
</evidence>
<keyword evidence="2" id="KW-1185">Reference proteome</keyword>
<reference evidence="1" key="1">
    <citation type="submission" date="2023-10" db="EMBL/GenBank/DDBJ databases">
        <title>Whole genome sequencing of actinobacterial strain Amycolatopsis sp. (BCA-696) identifies the underlying plant growth-promoting genes.</title>
        <authorList>
            <person name="Gandham P."/>
            <person name="Vadla N."/>
            <person name="Saji A."/>
            <person name="Srinivas V."/>
            <person name="Ruperao P."/>
            <person name="Selvanayagam S."/>
            <person name="Saxena R.K."/>
            <person name="Rathore A."/>
            <person name="Gopalakrishnan S."/>
            <person name="Thakur V."/>
        </authorList>
    </citation>
    <scope>NUCLEOTIDE SEQUENCE</scope>
    <source>
        <strain evidence="1">BCA-696</strain>
    </source>
</reference>
<proteinExistence type="predicted"/>
<sequence>MSASEAYRTFRDARDYLQAHREDYETAYRDFTWPRPAEFNWALDWFDVVAADPANQDRYALWIVEEDGIENRWTYPEMARRSNQVANWLRSLGVARGDRLILMLGNQGELWQTILAAIKLGAVIIPASTLLGPADLTDRVERGAAKHVVIRSVDAHKFENVEGGYTRIAVGEPVEGWRSFVDAYEEAGTFTPDGPTAAEDPLLLYFTSGTTAKPKLVQHTQVSYPVGHLSTMYWIGLEPGDVHLNISSPGWAKHAWSNVFAPWNAEATVFLYNYARFDAVSLMAQMDRCGITSFCAPPTVWRMLIQADLTVLKTPPRKVVGAGEPLNPEVIDQVEKAWGVTIRDGFGQTESSVQIANTPGQDVVPGSMGRPLPGFTVALVDPVTGERAQEGEICLDLEKPPVGLMAGYADDEERSAAAFANGFYHTGDVGSIDERGYITYVGRTDDVFKASDYRISPFELESVLLEHEAVAEAAVVPAPDPIRLAVPKAYVVLTNGHEPTADTAVSILAFCREHLAPYKRIRRLEFTELPKTISGKIRRVELRGRENEADGRPAGEFREEDFPQLKG</sequence>
<organism evidence="1 2">
    <name type="scientific">Amycolatopsis coloradensis</name>
    <dbReference type="NCBI Taxonomy" id="76021"/>
    <lineage>
        <taxon>Bacteria</taxon>
        <taxon>Bacillati</taxon>
        <taxon>Actinomycetota</taxon>
        <taxon>Actinomycetes</taxon>
        <taxon>Pseudonocardiales</taxon>
        <taxon>Pseudonocardiaceae</taxon>
        <taxon>Amycolatopsis</taxon>
    </lineage>
</organism>
<name>A0ACD5BI53_9PSEU</name>